<dbReference type="RefSeq" id="WP_198441863.1">
    <property type="nucleotide sequence ID" value="NZ_CBCSHE010000003.1"/>
</dbReference>
<evidence type="ECO:0000313" key="3">
    <source>
        <dbReference type="Proteomes" id="UP000595224"/>
    </source>
</evidence>
<dbReference type="KEGG" id="tper:IWA51_06660"/>
<name>A0A7T3V4M0_9SPIR</name>
<gene>
    <name evidence="2" type="ORF">IWA51_06660</name>
</gene>
<keyword evidence="1" id="KW-0732">Signal</keyword>
<organism evidence="2 3">
    <name type="scientific">Treponema peruense</name>
    <dbReference type="NCBI Taxonomy" id="2787628"/>
    <lineage>
        <taxon>Bacteria</taxon>
        <taxon>Pseudomonadati</taxon>
        <taxon>Spirochaetota</taxon>
        <taxon>Spirochaetia</taxon>
        <taxon>Spirochaetales</taxon>
        <taxon>Treponemataceae</taxon>
        <taxon>Treponema</taxon>
    </lineage>
</organism>
<reference evidence="2 3" key="1">
    <citation type="submission" date="2020-11" db="EMBL/GenBank/DDBJ databases">
        <title>Treponema Peruensis nv. sp., first commensal Treponema isolated from human feces.</title>
        <authorList>
            <person name="Belkhou C."/>
            <person name="Raes J."/>
        </authorList>
    </citation>
    <scope>NUCLEOTIDE SEQUENCE [LARGE SCALE GENOMIC DNA]</scope>
    <source>
        <strain evidence="2 3">RCC2812</strain>
    </source>
</reference>
<protein>
    <submittedName>
        <fullName evidence="2">Uncharacterized protein</fullName>
    </submittedName>
</protein>
<proteinExistence type="predicted"/>
<feature type="chain" id="PRO_5032350181" evidence="1">
    <location>
        <begin position="23"/>
        <end position="548"/>
    </location>
</feature>
<evidence type="ECO:0000256" key="1">
    <source>
        <dbReference type="SAM" id="SignalP"/>
    </source>
</evidence>
<sequence>MICSKKIAAIIAFLMTACYSFAQEATPEESKNYKIRSVEFNSQDKTKVSALKKNIADINYEKIFATKAEFETYLEEIKQELINTRTLENISYNYSAEYNSESDTTPADVTYTFSDSTSILVFPKPSFDSNSGIEVKLKLKDTNFLGLLNTLDADFNINLGNEDAPTDFSKVTTGINYAYDYPFDIGITQNSWNNDFTFNWTIGSDSPEFSYDTGITVGIPFKHNKINFSLTQSVVKENDYAQYGDSLYFTEKAAVSMPLTLGYLGNTTEVSYTPTIQILQRWDKDGINEDNKDLRQTPFLQLSQTIGVSKIDWRNDNSFRNGYSLSTTQTIGWDFHSTSVDDIVVPTVEGTAQFFKGWKYAGIAARATFYAGTNSNTKIGGKLRGALDNQTFAESITPVDADNYALETPTAVVFNIDVPVHIITTHWLDWSRALFGPYEEKSKFVQTLAYVPRKLFKYLDFELQLNPFMDIALLKNRGTDTFYDYKEGIYTAGLEVLVYPLKWRSFVVRMSLGTDIGSKVLDGKFGIDNSWRNPSSLTEIYFGLGLQF</sequence>
<dbReference type="Proteomes" id="UP000595224">
    <property type="component" value="Chromosome"/>
</dbReference>
<evidence type="ECO:0000313" key="2">
    <source>
        <dbReference type="EMBL" id="QPZ99964.1"/>
    </source>
</evidence>
<dbReference type="EMBL" id="CP064936">
    <property type="protein sequence ID" value="QPZ99964.1"/>
    <property type="molecule type" value="Genomic_DNA"/>
</dbReference>
<accession>A0A7T3V4M0</accession>
<keyword evidence="3" id="KW-1185">Reference proteome</keyword>
<dbReference type="PROSITE" id="PS51257">
    <property type="entry name" value="PROKAR_LIPOPROTEIN"/>
    <property type="match status" value="1"/>
</dbReference>
<feature type="signal peptide" evidence="1">
    <location>
        <begin position="1"/>
        <end position="22"/>
    </location>
</feature>
<dbReference type="AlphaFoldDB" id="A0A7T3V4M0"/>